<dbReference type="Proteomes" id="UP000694251">
    <property type="component" value="Chromosome 1"/>
</dbReference>
<protein>
    <submittedName>
        <fullName evidence="2">Uncharacterized protein</fullName>
    </submittedName>
</protein>
<accession>A0A8T2H742</accession>
<dbReference type="AlphaFoldDB" id="A0A8T2H742"/>
<organism evidence="2 3">
    <name type="scientific">Arabidopsis suecica</name>
    <name type="common">Swedish thale-cress</name>
    <name type="synonym">Cardaminopsis suecica</name>
    <dbReference type="NCBI Taxonomy" id="45249"/>
    <lineage>
        <taxon>Eukaryota</taxon>
        <taxon>Viridiplantae</taxon>
        <taxon>Streptophyta</taxon>
        <taxon>Embryophyta</taxon>
        <taxon>Tracheophyta</taxon>
        <taxon>Spermatophyta</taxon>
        <taxon>Magnoliopsida</taxon>
        <taxon>eudicotyledons</taxon>
        <taxon>Gunneridae</taxon>
        <taxon>Pentapetalae</taxon>
        <taxon>rosids</taxon>
        <taxon>malvids</taxon>
        <taxon>Brassicales</taxon>
        <taxon>Brassicaceae</taxon>
        <taxon>Camelineae</taxon>
        <taxon>Arabidopsis</taxon>
    </lineage>
</organism>
<feature type="region of interest" description="Disordered" evidence="1">
    <location>
        <begin position="1"/>
        <end position="28"/>
    </location>
</feature>
<name>A0A8T2H742_ARASU</name>
<evidence type="ECO:0000313" key="3">
    <source>
        <dbReference type="Proteomes" id="UP000694251"/>
    </source>
</evidence>
<reference evidence="2 3" key="1">
    <citation type="submission" date="2020-12" db="EMBL/GenBank/DDBJ databases">
        <title>Concerted genomic and epigenomic changes stabilize Arabidopsis allopolyploids.</title>
        <authorList>
            <person name="Chen Z."/>
        </authorList>
    </citation>
    <scope>NUCLEOTIDE SEQUENCE [LARGE SCALE GENOMIC DNA]</scope>
    <source>
        <strain evidence="2">As9502</strain>
        <tissue evidence="2">Leaf</tissue>
    </source>
</reference>
<keyword evidence="3" id="KW-1185">Reference proteome</keyword>
<gene>
    <name evidence="2" type="ORF">ISN44_As01g024110</name>
</gene>
<dbReference type="EMBL" id="JAEFBJ010000001">
    <property type="protein sequence ID" value="KAG7655326.1"/>
    <property type="molecule type" value="Genomic_DNA"/>
</dbReference>
<sequence length="28" mass="3303">MRVEAFIDHGNSPLHPLKRNGKRERTRS</sequence>
<feature type="compositionally biased region" description="Basic residues" evidence="1">
    <location>
        <begin position="16"/>
        <end position="28"/>
    </location>
</feature>
<evidence type="ECO:0000313" key="2">
    <source>
        <dbReference type="EMBL" id="KAG7655326.1"/>
    </source>
</evidence>
<evidence type="ECO:0000256" key="1">
    <source>
        <dbReference type="SAM" id="MobiDB-lite"/>
    </source>
</evidence>
<proteinExistence type="predicted"/>
<comment type="caution">
    <text evidence="2">The sequence shown here is derived from an EMBL/GenBank/DDBJ whole genome shotgun (WGS) entry which is preliminary data.</text>
</comment>